<dbReference type="EMBL" id="SNWQ01000016">
    <property type="protein sequence ID" value="TDO44321.1"/>
    <property type="molecule type" value="Genomic_DNA"/>
</dbReference>
<dbReference type="OrthoDB" id="3796688at2"/>
<organism evidence="2 3">
    <name type="scientific">Kribbella caucasensis</name>
    <dbReference type="NCBI Taxonomy" id="2512215"/>
    <lineage>
        <taxon>Bacteria</taxon>
        <taxon>Bacillati</taxon>
        <taxon>Actinomycetota</taxon>
        <taxon>Actinomycetes</taxon>
        <taxon>Propionibacteriales</taxon>
        <taxon>Kribbellaceae</taxon>
        <taxon>Kribbella</taxon>
    </lineage>
</organism>
<sequence>MPPYSLADLDFDLLRAVPPAELWVGSGTGTVTPLPGTVCGVGGWFAPPQAAPDSRLTISFDLDGRRVADGGPPGAGDRGLLAAGGTWRPDRLVRHGTYHQYGSGGLVSVAVQSTLTPRHNSPGYVLAITIRNRTDRPLPITVHPRLSSTRTHHVPLSDWGWVPPGPGTNGDGITVVDSGLSATLAPSGEATFVLGVQTDREIGDPATDAEQTTRRWEDLATQALAQVPVLTSDIPGLEQYYRRSLASGLVCWWDDPSFITNPFIATSGLDGGALCAYAWDTGGYAPNLLSLMLGDQVVDVIEAMLRADLAQHYAIAPDGTGLGVAYAYSGWSLVALSRAAAAERHLASKLITRLYDVLSDLDQQFPPDDQTGVLRDYGDQHNLLEMRGAGWEHVVASPNAERAWSLDALAELSEATGAALPVAKLRESADRIRSEVIRQLWDDQAGWFRSRYPDGHTELAYSIQAFDVLRSGACPPEVATALIKQIRPGSFLGDYGVSSVSAEDDRHYETGDIDWSGAGAYTGEAPQLALTLWERGESELAWDVLRRVLWMGDHYPYFPQDHYCDKPGAPASGRRANVIAGLTGAEAILYGLAGLRPQPDGSLLIRPQPLPAGTVELRGLLFRGRTIDIVISPDRHQVTADGHALTPGPGGQVLAVPPR</sequence>
<dbReference type="GO" id="GO:0005975">
    <property type="term" value="P:carbohydrate metabolic process"/>
    <property type="evidence" value="ECO:0007669"/>
    <property type="project" value="InterPro"/>
</dbReference>
<name>A0A4R6K7I7_9ACTN</name>
<proteinExistence type="predicted"/>
<protein>
    <recommendedName>
        <fullName evidence="1">Mannosylglycerate hydrolase MGH1-like glycoside hydrolase domain-containing protein</fullName>
    </recommendedName>
</protein>
<keyword evidence="3" id="KW-1185">Reference proteome</keyword>
<dbReference type="InterPro" id="IPR008928">
    <property type="entry name" value="6-hairpin_glycosidase_sf"/>
</dbReference>
<dbReference type="Proteomes" id="UP000295388">
    <property type="component" value="Unassembled WGS sequence"/>
</dbReference>
<comment type="caution">
    <text evidence="2">The sequence shown here is derived from an EMBL/GenBank/DDBJ whole genome shotgun (WGS) entry which is preliminary data.</text>
</comment>
<reference evidence="2 3" key="1">
    <citation type="submission" date="2019-03" db="EMBL/GenBank/DDBJ databases">
        <title>Genomic Encyclopedia of Type Strains, Phase III (KMG-III): the genomes of soil and plant-associated and newly described type strains.</title>
        <authorList>
            <person name="Whitman W."/>
        </authorList>
    </citation>
    <scope>NUCLEOTIDE SEQUENCE [LARGE SCALE GENOMIC DNA]</scope>
    <source>
        <strain evidence="2 3">VKM Ac-2527</strain>
    </source>
</reference>
<dbReference type="Gene3D" id="1.50.10.10">
    <property type="match status" value="1"/>
</dbReference>
<evidence type="ECO:0000313" key="2">
    <source>
        <dbReference type="EMBL" id="TDO44321.1"/>
    </source>
</evidence>
<dbReference type="RefSeq" id="WP_133803403.1">
    <property type="nucleotide sequence ID" value="NZ_SNWQ01000016.1"/>
</dbReference>
<dbReference type="SUPFAM" id="SSF48208">
    <property type="entry name" value="Six-hairpin glycosidases"/>
    <property type="match status" value="1"/>
</dbReference>
<evidence type="ECO:0000313" key="3">
    <source>
        <dbReference type="Proteomes" id="UP000295388"/>
    </source>
</evidence>
<dbReference type="Pfam" id="PF22422">
    <property type="entry name" value="MGH1-like_GH"/>
    <property type="match status" value="1"/>
</dbReference>
<evidence type="ECO:0000259" key="1">
    <source>
        <dbReference type="Pfam" id="PF22422"/>
    </source>
</evidence>
<dbReference type="InterPro" id="IPR054491">
    <property type="entry name" value="MGH1-like_GH"/>
</dbReference>
<gene>
    <name evidence="2" type="ORF">EV643_116133</name>
</gene>
<accession>A0A4R6K7I7</accession>
<dbReference type="AlphaFoldDB" id="A0A4R6K7I7"/>
<dbReference type="InterPro" id="IPR012341">
    <property type="entry name" value="6hp_glycosidase-like_sf"/>
</dbReference>
<feature type="domain" description="Mannosylglycerate hydrolase MGH1-like glycoside hydrolase" evidence="1">
    <location>
        <begin position="405"/>
        <end position="558"/>
    </location>
</feature>